<dbReference type="Gene3D" id="3.40.190.170">
    <property type="entry name" value="Bacterial extracellular solute-binding protein, family 7"/>
    <property type="match status" value="1"/>
</dbReference>
<dbReference type="PROSITE" id="PS51318">
    <property type="entry name" value="TAT"/>
    <property type="match status" value="1"/>
</dbReference>
<dbReference type="RefSeq" id="WP_307275224.1">
    <property type="nucleotide sequence ID" value="NZ_JAUSVX010000007.1"/>
</dbReference>
<feature type="signal peptide" evidence="2">
    <location>
        <begin position="1"/>
        <end position="25"/>
    </location>
</feature>
<dbReference type="PANTHER" id="PTHR33376">
    <property type="match status" value="1"/>
</dbReference>
<keyword evidence="1 2" id="KW-0732">Signal</keyword>
<dbReference type="InterPro" id="IPR038404">
    <property type="entry name" value="TRAP_DctP_sf"/>
</dbReference>
<dbReference type="PANTHER" id="PTHR33376:SF5">
    <property type="entry name" value="EXTRACYTOPLASMIC SOLUTE RECEPTOR PROTEIN"/>
    <property type="match status" value="1"/>
</dbReference>
<dbReference type="Gene3D" id="3.40.190.10">
    <property type="entry name" value="Periplasmic binding protein-like II"/>
    <property type="match status" value="1"/>
</dbReference>
<dbReference type="Pfam" id="PF03480">
    <property type="entry name" value="DctP"/>
    <property type="match status" value="1"/>
</dbReference>
<dbReference type="InterPro" id="IPR018389">
    <property type="entry name" value="DctP_fam"/>
</dbReference>
<evidence type="ECO:0000313" key="3">
    <source>
        <dbReference type="EMBL" id="MDQ0470901.1"/>
    </source>
</evidence>
<keyword evidence="4" id="KW-1185">Reference proteome</keyword>
<dbReference type="InterPro" id="IPR006311">
    <property type="entry name" value="TAT_signal"/>
</dbReference>
<evidence type="ECO:0000256" key="2">
    <source>
        <dbReference type="SAM" id="SignalP"/>
    </source>
</evidence>
<evidence type="ECO:0000256" key="1">
    <source>
        <dbReference type="ARBA" id="ARBA00022729"/>
    </source>
</evidence>
<accession>A0ABU0J9F5</accession>
<dbReference type="EMBL" id="JAUSVX010000007">
    <property type="protein sequence ID" value="MDQ0470901.1"/>
    <property type="molecule type" value="Genomic_DNA"/>
</dbReference>
<comment type="caution">
    <text evidence="3">The sequence shown here is derived from an EMBL/GenBank/DDBJ whole genome shotgun (WGS) entry which is preliminary data.</text>
</comment>
<evidence type="ECO:0000313" key="4">
    <source>
        <dbReference type="Proteomes" id="UP001242480"/>
    </source>
</evidence>
<feature type="chain" id="PRO_5045999226" evidence="2">
    <location>
        <begin position="26"/>
        <end position="364"/>
    </location>
</feature>
<dbReference type="Proteomes" id="UP001242480">
    <property type="component" value="Unassembled WGS sequence"/>
</dbReference>
<reference evidence="3 4" key="1">
    <citation type="submission" date="2023-07" db="EMBL/GenBank/DDBJ databases">
        <title>Genomic Encyclopedia of Type Strains, Phase IV (KMG-IV): sequencing the most valuable type-strain genomes for metagenomic binning, comparative biology and taxonomic classification.</title>
        <authorList>
            <person name="Goeker M."/>
        </authorList>
    </citation>
    <scope>NUCLEOTIDE SEQUENCE [LARGE SCALE GENOMIC DNA]</scope>
    <source>
        <strain evidence="3 4">DSM 19619</strain>
    </source>
</reference>
<dbReference type="InterPro" id="IPR026289">
    <property type="entry name" value="SBP_TakP-like"/>
</dbReference>
<name>A0ABU0J9F5_9HYPH</name>
<proteinExistence type="predicted"/>
<sequence length="364" mass="39035">MTTRRTMIAGAAAAAAGLVAAPAIAQGLVEWRMVTAWPKDLPGAGVGAQRLADRIGVLTEGKLLVRLYPVGELVPGQENMDAVTNGKVEMAHGTAAYDLARSPAFAFFSAVPFGLTAGELNAWVYDGGGQALWNELAARFGIRAFLAGNTGAQFGGWFTREISGVADLKGLRFRIPGLAGQALSKLGVVQLLMPGGEIVGKLRAGELDAAEFMGPVNDAPFGFQDVAKFCYWPGFQDPCMAFQLQINRERFEALPKAQQAAVEAACAEENIRSLAQYNARTPAVLADFVAKGVQFRQFPAEVFQAFGKAVGEVMTDAVEGGDDLVRRIAGSYFGFRDRTLLWTRLGEQGFANMRLLPYDFPRGT</sequence>
<protein>
    <submittedName>
        <fullName evidence="3">TRAP-type mannitol/chloroaromatic compound transport system substrate-binding protein</fullName>
    </submittedName>
</protein>
<organism evidence="3 4">
    <name type="scientific">Labrys wisconsinensis</name>
    <dbReference type="NCBI Taxonomy" id="425677"/>
    <lineage>
        <taxon>Bacteria</taxon>
        <taxon>Pseudomonadati</taxon>
        <taxon>Pseudomonadota</taxon>
        <taxon>Alphaproteobacteria</taxon>
        <taxon>Hyphomicrobiales</taxon>
        <taxon>Xanthobacteraceae</taxon>
        <taxon>Labrys</taxon>
    </lineage>
</organism>
<gene>
    <name evidence="3" type="ORF">QO011_003920</name>
</gene>
<dbReference type="PIRSF" id="PIRSF039026">
    <property type="entry name" value="SiaP"/>
    <property type="match status" value="1"/>
</dbReference>